<gene>
    <name evidence="2" type="ORF">GCM10009843_36740</name>
</gene>
<reference evidence="3" key="1">
    <citation type="journal article" date="2019" name="Int. J. Syst. Evol. Microbiol.">
        <title>The Global Catalogue of Microorganisms (GCM) 10K type strain sequencing project: providing services to taxonomists for standard genome sequencing and annotation.</title>
        <authorList>
            <consortium name="The Broad Institute Genomics Platform"/>
            <consortium name="The Broad Institute Genome Sequencing Center for Infectious Disease"/>
            <person name="Wu L."/>
            <person name="Ma J."/>
        </authorList>
    </citation>
    <scope>NUCLEOTIDE SEQUENCE [LARGE SCALE GENOMIC DNA]</scope>
    <source>
        <strain evidence="3">JCM 16021</strain>
    </source>
</reference>
<sequence length="457" mass="46916">MTERIDTVSVHDTFEPGDPEAARSAAGAATGDKYDRLLQLAAGFDAAGEDMRARAQLGETVLRDDDVAASEELSPRTYAQLEEDVRHATTGKHGLLARSVELDADALMIRATVLTYRWIDDLQEAAYKTLGAIAGRAIGYLAPEVELGGAIVSAGLIETDALDRDGVAAYIDELAKNNPDLLEHVQSGGGGLLESLQMRSLLTAGVLAGASGGDAGRGGLRAVGAEPLAADAAAALRDVAGDFTVAPVSVTPALPTDTVAPPRNVEALMSALSGAERGITVSKVGVDRYIAYLPGPIEAGEGRLRLVGGDHSSYTSQVVAAVERAVANGGEGVARVMLVGSAQGGVSAAEVAATVRSEAFVVEQVVTAGAPGSQVHDIPESTRVLSLEDRADPVALLGSLINAKVANRLTVVFDAAADGAEPGRMSYVAGGRAADQAGHPELRAEISRLQELGYLAG</sequence>
<name>A0ABP5KKT3_9ACTN</name>
<proteinExistence type="predicted"/>
<evidence type="ECO:0000313" key="2">
    <source>
        <dbReference type="EMBL" id="GAA2132323.1"/>
    </source>
</evidence>
<dbReference type="Proteomes" id="UP001500575">
    <property type="component" value="Unassembled WGS sequence"/>
</dbReference>
<dbReference type="EMBL" id="BAAAQQ010000013">
    <property type="protein sequence ID" value="GAA2132323.1"/>
    <property type="molecule type" value="Genomic_DNA"/>
</dbReference>
<evidence type="ECO:0000313" key="3">
    <source>
        <dbReference type="Proteomes" id="UP001500575"/>
    </source>
</evidence>
<organism evidence="2 3">
    <name type="scientific">Nocardioides bigeumensis</name>
    <dbReference type="NCBI Taxonomy" id="433657"/>
    <lineage>
        <taxon>Bacteria</taxon>
        <taxon>Bacillati</taxon>
        <taxon>Actinomycetota</taxon>
        <taxon>Actinomycetes</taxon>
        <taxon>Propionibacteriales</taxon>
        <taxon>Nocardioidaceae</taxon>
        <taxon>Nocardioides</taxon>
    </lineage>
</organism>
<protein>
    <submittedName>
        <fullName evidence="2">Uncharacterized protein</fullName>
    </submittedName>
</protein>
<keyword evidence="3" id="KW-1185">Reference proteome</keyword>
<dbReference type="RefSeq" id="WP_344305278.1">
    <property type="nucleotide sequence ID" value="NZ_BAAAQQ010000013.1"/>
</dbReference>
<feature type="region of interest" description="Disordered" evidence="1">
    <location>
        <begin position="1"/>
        <end position="28"/>
    </location>
</feature>
<comment type="caution">
    <text evidence="2">The sequence shown here is derived from an EMBL/GenBank/DDBJ whole genome shotgun (WGS) entry which is preliminary data.</text>
</comment>
<evidence type="ECO:0000256" key="1">
    <source>
        <dbReference type="SAM" id="MobiDB-lite"/>
    </source>
</evidence>
<accession>A0ABP5KKT3</accession>